<gene>
    <name evidence="1" type="ORF">LDLAKGPJ_00103</name>
</gene>
<dbReference type="Proteomes" id="UP001156259">
    <property type="component" value="Segment"/>
</dbReference>
<organism evidence="1 2">
    <name type="scientific">Methanophagales virus GBV301</name>
    <dbReference type="NCBI Taxonomy" id="2999280"/>
    <lineage>
        <taxon>Viruses</taxon>
        <taxon>Duplodnaviria</taxon>
        <taxon>Heunggongvirae</taxon>
        <taxon>Uroviricota</taxon>
        <taxon>Caudoviricetes</taxon>
        <taxon>Nakonvirales</taxon>
        <taxon>Ekchuahviridae</taxon>
        <taxon>Kukulkanvirus</taxon>
        <taxon>Kukulkanvirus guaymasense</taxon>
    </lineage>
</organism>
<evidence type="ECO:0000313" key="2">
    <source>
        <dbReference type="Proteomes" id="UP001156259"/>
    </source>
</evidence>
<reference evidence="1 2" key="1">
    <citation type="submission" date="2022-10" db="EMBL/GenBank/DDBJ databases">
        <title>Evolutionary Diversification of Methanotrophic Ca. Methanophagales (ANME-1) and Their Expansive Virome.</title>
        <authorList>
            <person name="Laso-Perez R."/>
            <person name="Wu F."/>
            <person name="Cremiere A."/>
            <person name="Speth D.R."/>
            <person name="Magyar J.S."/>
            <person name="Krupovic M."/>
            <person name="Orphan V.J."/>
        </authorList>
    </citation>
    <scope>NUCLEOTIDE SEQUENCE [LARGE SCALE GENOMIC DNA]</scope>
</reference>
<name>A0A9E8V815_9CAUD</name>
<evidence type="ECO:0000313" key="1">
    <source>
        <dbReference type="EMBL" id="WAE39527.1"/>
    </source>
</evidence>
<proteinExistence type="predicted"/>
<keyword evidence="2" id="KW-1185">Reference proteome</keyword>
<dbReference type="EMBL" id="OP880252">
    <property type="protein sequence ID" value="WAE39527.1"/>
    <property type="molecule type" value="Genomic_DNA"/>
</dbReference>
<protein>
    <submittedName>
        <fullName evidence="1">Uncharacterized protein</fullName>
    </submittedName>
</protein>
<accession>A0A9E8V815</accession>
<sequence length="447" mass="51452">MPNKVLSYRVTQEWGTYDVAEVHFQGMPDFRAGDYIQIGQRDYYTGNVVTIFKGVVISMDRIHKKNFEETIAKAASFEWYLTKQYTFWDEYTEHLSLSSDINANRYIKYWLGGGSFEAGTEGTHWDLITGVRPFMIEEVPNWAEKYCRHSDCSFNFFFGGTTKWDAIMQICDACDFVFYCCYSGPFAKRHAYFRPRERIEQGFYPFGEQLTIDATDESWGFNKRLIEIRSRESQSTPDTKINRVAMTCRDFPIVYKEHPFVGKAGGYKPVEIHRGIDWASIDSVDQLQEVCDNLYEWLRKPNRVFEAKLLSLVELPDFTPLHTGFKIKVENVDGHPEEVYRITKITHEKKGGDPIATTTLEYRDVDLVHPGSPKLNEIEVIADTIESRVEKGPRIPAHPCPKDPRSITIGEYPRVAEGEVVAVNESENKVDIKITRTGQIVRGVPVL</sequence>